<dbReference type="Proteomes" id="UP000053349">
    <property type="component" value="Unassembled WGS sequence"/>
</dbReference>
<accession>A0A0R2P901</accession>
<dbReference type="FunFam" id="3.40.50.720:FF:000084">
    <property type="entry name" value="Short-chain dehydrogenase reductase"/>
    <property type="match status" value="1"/>
</dbReference>
<proteinExistence type="inferred from homology"/>
<evidence type="ECO:0000313" key="4">
    <source>
        <dbReference type="Proteomes" id="UP000053349"/>
    </source>
</evidence>
<dbReference type="SUPFAM" id="SSF51735">
    <property type="entry name" value="NAD(P)-binding Rossmann-fold domains"/>
    <property type="match status" value="1"/>
</dbReference>
<dbReference type="AlphaFoldDB" id="A0A0R2P901"/>
<dbReference type="Pfam" id="PF13561">
    <property type="entry name" value="adh_short_C2"/>
    <property type="match status" value="1"/>
</dbReference>
<dbReference type="InterPro" id="IPR036291">
    <property type="entry name" value="NAD(P)-bd_dom_sf"/>
</dbReference>
<reference evidence="3 4" key="1">
    <citation type="submission" date="2015-10" db="EMBL/GenBank/DDBJ databases">
        <title>Metagenome-Assembled Genomes uncover a global brackish microbiome.</title>
        <authorList>
            <person name="Hugerth L.W."/>
            <person name="Larsson J."/>
            <person name="Alneberg J."/>
            <person name="Lindh M.V."/>
            <person name="Legrand C."/>
            <person name="Pinhassi J."/>
            <person name="Andersson A.F."/>
        </authorList>
    </citation>
    <scope>NUCLEOTIDE SEQUENCE [LARGE SCALE GENOMIC DNA]</scope>
    <source>
        <strain evidence="3">BACL2 MAG-121001-bin67</strain>
    </source>
</reference>
<dbReference type="GO" id="GO:0016616">
    <property type="term" value="F:oxidoreductase activity, acting on the CH-OH group of donors, NAD or NADP as acceptor"/>
    <property type="evidence" value="ECO:0007669"/>
    <property type="project" value="TreeGrafter"/>
</dbReference>
<dbReference type="InterPro" id="IPR002347">
    <property type="entry name" value="SDR_fam"/>
</dbReference>
<gene>
    <name evidence="3" type="ORF">ABR64_02550</name>
</gene>
<dbReference type="InterPro" id="IPR020904">
    <property type="entry name" value="Sc_DH/Rdtase_CS"/>
</dbReference>
<dbReference type="EMBL" id="LIAW01000095">
    <property type="protein sequence ID" value="KRO32483.1"/>
    <property type="molecule type" value="Genomic_DNA"/>
</dbReference>
<protein>
    <submittedName>
        <fullName evidence="3">2-deoxy-D-gluconate 3-dehydrogenase</fullName>
    </submittedName>
</protein>
<comment type="caution">
    <text evidence="3">The sequence shown here is derived from an EMBL/GenBank/DDBJ whole genome shotgun (WGS) entry which is preliminary data.</text>
</comment>
<dbReference type="PRINTS" id="PR00081">
    <property type="entry name" value="GDHRDH"/>
</dbReference>
<dbReference type="Gene3D" id="3.40.50.720">
    <property type="entry name" value="NAD(P)-binding Rossmann-like Domain"/>
    <property type="match status" value="1"/>
</dbReference>
<name>A0A0R2P901_9ACTN</name>
<dbReference type="PANTHER" id="PTHR42760">
    <property type="entry name" value="SHORT-CHAIN DEHYDROGENASES/REDUCTASES FAMILY MEMBER"/>
    <property type="match status" value="1"/>
</dbReference>
<evidence type="ECO:0000313" key="3">
    <source>
        <dbReference type="EMBL" id="KRO32483.1"/>
    </source>
</evidence>
<sequence>MNLFDLSGKTALVTGARKGIGFAMAQILAEYGADIVAVSSKQSSEDKLSSIVRGYGRSFEGIAADLRIRSQTKDLISILKGRKIDILINNAGIANRAEVLDHSDEQWDETLEIDLTAPFLLSREIARGMAERGSGKIIFTASMWTFLGGKNVISYTAAKSALGGLVRGLSNELVPLGIQVNGIAPGFIETDINDRVRKDKARFEFLTSRIPIGRWGKPEDLAGATLFLSSKASDYVSGVVIPVDGGYLAN</sequence>
<dbReference type="PANTHER" id="PTHR42760:SF5">
    <property type="entry name" value="2-DEHYDRO-3-DEOXY-D-GLUCONATE 5-DEHYDROGENASE"/>
    <property type="match status" value="1"/>
</dbReference>
<evidence type="ECO:0000256" key="1">
    <source>
        <dbReference type="ARBA" id="ARBA00006484"/>
    </source>
</evidence>
<dbReference type="PRINTS" id="PR00080">
    <property type="entry name" value="SDRFAMILY"/>
</dbReference>
<keyword evidence="2" id="KW-0560">Oxidoreductase</keyword>
<organism evidence="3 4">
    <name type="scientific">Actinobacteria bacterium BACL2 MAG-121001-bin67</name>
    <dbReference type="NCBI Taxonomy" id="1655572"/>
    <lineage>
        <taxon>Bacteria</taxon>
        <taxon>Bacillati</taxon>
        <taxon>Actinomycetota</taxon>
        <taxon>Actinomycetes</taxon>
        <taxon>Actinomycetes incertae sedis</taxon>
        <taxon>ac1 cluster</taxon>
    </lineage>
</organism>
<comment type="similarity">
    <text evidence="1">Belongs to the short-chain dehydrogenases/reductases (SDR) family.</text>
</comment>
<dbReference type="PROSITE" id="PS00061">
    <property type="entry name" value="ADH_SHORT"/>
    <property type="match status" value="1"/>
</dbReference>
<evidence type="ECO:0000256" key="2">
    <source>
        <dbReference type="ARBA" id="ARBA00023002"/>
    </source>
</evidence>